<dbReference type="Pfam" id="PF00725">
    <property type="entry name" value="3HCDH"/>
    <property type="match status" value="1"/>
</dbReference>
<evidence type="ECO:0000259" key="2">
    <source>
        <dbReference type="Pfam" id="PF00725"/>
    </source>
</evidence>
<dbReference type="Pfam" id="PF02737">
    <property type="entry name" value="3HCDH_N"/>
    <property type="match status" value="1"/>
</dbReference>
<dbReference type="InterPro" id="IPR036291">
    <property type="entry name" value="NAD(P)-bd_dom_sf"/>
</dbReference>
<proteinExistence type="predicted"/>
<evidence type="ECO:0000259" key="3">
    <source>
        <dbReference type="Pfam" id="PF02737"/>
    </source>
</evidence>
<dbReference type="Gene3D" id="3.40.50.720">
    <property type="entry name" value="NAD(P)-binding Rossmann-like Domain"/>
    <property type="match status" value="1"/>
</dbReference>
<dbReference type="SUPFAM" id="SSF48179">
    <property type="entry name" value="6-phosphogluconate dehydrogenase C-terminal domain-like"/>
    <property type="match status" value="1"/>
</dbReference>
<evidence type="ECO:0000256" key="1">
    <source>
        <dbReference type="ARBA" id="ARBA00023002"/>
    </source>
</evidence>
<dbReference type="PANTHER" id="PTHR48075:SF5">
    <property type="entry name" value="3-HYDROXYBUTYRYL-COA DEHYDROGENASE"/>
    <property type="match status" value="1"/>
</dbReference>
<dbReference type="Gene3D" id="1.10.1040.50">
    <property type="match status" value="1"/>
</dbReference>
<feature type="domain" description="3-hydroxyacyl-CoA dehydrogenase NAD binding" evidence="3">
    <location>
        <begin position="9"/>
        <end position="184"/>
    </location>
</feature>
<organism evidence="4 5">
    <name type="scientific">Candidatus Seongchinamella marina</name>
    <dbReference type="NCBI Taxonomy" id="2518990"/>
    <lineage>
        <taxon>Bacteria</taxon>
        <taxon>Pseudomonadati</taxon>
        <taxon>Pseudomonadota</taxon>
        <taxon>Gammaproteobacteria</taxon>
        <taxon>Cellvibrionales</taxon>
        <taxon>Halieaceae</taxon>
        <taxon>Seongchinamella</taxon>
    </lineage>
</organism>
<comment type="caution">
    <text evidence="4">The sequence shown here is derived from an EMBL/GenBank/DDBJ whole genome shotgun (WGS) entry which is preliminary data.</text>
</comment>
<accession>A0ABT3SS33</accession>
<reference evidence="4" key="1">
    <citation type="submission" date="2019-02" db="EMBL/GenBank/DDBJ databases">
        <authorList>
            <person name="Li S.-H."/>
        </authorList>
    </citation>
    <scope>NUCLEOTIDE SEQUENCE</scope>
    <source>
        <strain evidence="4">IMCC8485</strain>
    </source>
</reference>
<keyword evidence="5" id="KW-1185">Reference proteome</keyword>
<protein>
    <recommendedName>
        <fullName evidence="6">3-hydroxyacyl-CoA dehydrogenase</fullName>
    </recommendedName>
</protein>
<keyword evidence="1" id="KW-0560">Oxidoreductase</keyword>
<dbReference type="Proteomes" id="UP001143307">
    <property type="component" value="Unassembled WGS sequence"/>
</dbReference>
<dbReference type="InterPro" id="IPR008927">
    <property type="entry name" value="6-PGluconate_DH-like_C_sf"/>
</dbReference>
<dbReference type="InterPro" id="IPR006176">
    <property type="entry name" value="3-OHacyl-CoA_DH_NAD-bd"/>
</dbReference>
<dbReference type="SUPFAM" id="SSF51735">
    <property type="entry name" value="NAD(P)-binding Rossmann-fold domains"/>
    <property type="match status" value="1"/>
</dbReference>
<dbReference type="RefSeq" id="WP_279251770.1">
    <property type="nucleotide sequence ID" value="NZ_SHNP01000001.1"/>
</dbReference>
<dbReference type="PANTHER" id="PTHR48075">
    <property type="entry name" value="3-HYDROXYACYL-COA DEHYDROGENASE FAMILY PROTEIN"/>
    <property type="match status" value="1"/>
</dbReference>
<evidence type="ECO:0000313" key="5">
    <source>
        <dbReference type="Proteomes" id="UP001143307"/>
    </source>
</evidence>
<dbReference type="InterPro" id="IPR006108">
    <property type="entry name" value="3HC_DH_C"/>
</dbReference>
<dbReference type="EMBL" id="SHNP01000001">
    <property type="protein sequence ID" value="MCX2972807.1"/>
    <property type="molecule type" value="Genomic_DNA"/>
</dbReference>
<dbReference type="PROSITE" id="PS51257">
    <property type="entry name" value="PROKAR_LIPOPROTEIN"/>
    <property type="match status" value="1"/>
</dbReference>
<feature type="domain" description="3-hydroxyacyl-CoA dehydrogenase C-terminal" evidence="2">
    <location>
        <begin position="188"/>
        <end position="286"/>
    </location>
</feature>
<evidence type="ECO:0000313" key="4">
    <source>
        <dbReference type="EMBL" id="MCX2972807.1"/>
    </source>
</evidence>
<gene>
    <name evidence="4" type="ORF">EYC87_04310</name>
</gene>
<sequence length="384" mass="41595">MAIPEIKTVCFVGAGTMGCYNALAAAVSGYQVVLYDASTDSLERIPEVQQELAMMLVGGGYCSEADVHQALTRTRVSADLSDATEGADLVSESVFEEKQLKRRVHAELDECCPERTILTSNSSGLLVSDIEDVVARGDRFAAMHSHLGSALIDIVPGARTSAETLDVLKRYVLSIGGEPLVLLKENPGYLLNAMLGPVIGTSLALWTRGDYSRDEIDSAWMAHLDAHMGPLGLIDFFGIPLVRDTWQHRDKGDALQAFRSDILESLELMVADGKLGMKSGSGFYRYPEPAYQQSGFVRACSDLPASRILQAVLIAQGVILAADEIADPGDIDRAWCVGTHLAKGPFQLLADSARETLEGDLLQLLELKLMGRADVARALEWLQQ</sequence>
<evidence type="ECO:0008006" key="6">
    <source>
        <dbReference type="Google" id="ProtNLM"/>
    </source>
</evidence>
<name>A0ABT3SS33_9GAMM</name>